<proteinExistence type="predicted"/>
<dbReference type="Pfam" id="PF01408">
    <property type="entry name" value="GFO_IDH_MocA"/>
    <property type="match status" value="1"/>
</dbReference>
<evidence type="ECO:0000259" key="1">
    <source>
        <dbReference type="Pfam" id="PF01408"/>
    </source>
</evidence>
<dbReference type="PANTHER" id="PTHR43593">
    <property type="match status" value="1"/>
</dbReference>
<dbReference type="Gene3D" id="3.30.360.10">
    <property type="entry name" value="Dihydrodipicolinate Reductase, domain 2"/>
    <property type="match status" value="1"/>
</dbReference>
<evidence type="ECO:0000313" key="3">
    <source>
        <dbReference type="Proteomes" id="UP001375743"/>
    </source>
</evidence>
<dbReference type="EMBL" id="JBBLZC010000053">
    <property type="protein sequence ID" value="MEK0086171.1"/>
    <property type="molecule type" value="Genomic_DNA"/>
</dbReference>
<dbReference type="InterPro" id="IPR050424">
    <property type="entry name" value="Gfo-Idh-MocA_inositol_DH"/>
</dbReference>
<organism evidence="2 3">
    <name type="scientific">Benzoatithermus flavus</name>
    <dbReference type="NCBI Taxonomy" id="3108223"/>
    <lineage>
        <taxon>Bacteria</taxon>
        <taxon>Pseudomonadati</taxon>
        <taxon>Pseudomonadota</taxon>
        <taxon>Alphaproteobacteria</taxon>
        <taxon>Geminicoccales</taxon>
        <taxon>Geminicoccaceae</taxon>
        <taxon>Benzoatithermus</taxon>
    </lineage>
</organism>
<sequence>MTVKVGVIGVGLIGQDHIRRLTTVLPGAAVVAVSDVDVARAQSVAGGLPGARVHATGEALIQDPAVDAVLVASWGATHEAYVLACIAAGKPVFCEKPLATTQEACLRILAAEMACGRRLVQVGFMRRYDPAYRALKQVVASGAIGAPLLFHSVHRNPSVPSHYTSDMAINDTAV</sequence>
<reference evidence="2 3" key="1">
    <citation type="submission" date="2024-01" db="EMBL/GenBank/DDBJ databases">
        <title>Multi-omics insights into the function and evolution of sodium benzoate biodegradation pathways in Benzoatithermus flavus gen. nov., sp. nov. from hot spring.</title>
        <authorList>
            <person name="Hu C.-J."/>
            <person name="Li W.-J."/>
        </authorList>
    </citation>
    <scope>NUCLEOTIDE SEQUENCE [LARGE SCALE GENOMIC DNA]</scope>
    <source>
        <strain evidence="2 3">SYSU G07066</strain>
    </source>
</reference>
<name>A0ABU8XYN6_9PROT</name>
<accession>A0ABU8XYN6</accession>
<comment type="caution">
    <text evidence="2">The sequence shown here is derived from an EMBL/GenBank/DDBJ whole genome shotgun (WGS) entry which is preliminary data.</text>
</comment>
<dbReference type="RefSeq" id="WP_418162008.1">
    <property type="nucleotide sequence ID" value="NZ_JBBLZC010000053.1"/>
</dbReference>
<dbReference type="Gene3D" id="3.40.50.720">
    <property type="entry name" value="NAD(P)-binding Rossmann-like Domain"/>
    <property type="match status" value="1"/>
</dbReference>
<dbReference type="PANTHER" id="PTHR43593:SF1">
    <property type="entry name" value="INOSITOL 2-DEHYDROGENASE"/>
    <property type="match status" value="1"/>
</dbReference>
<dbReference type="InterPro" id="IPR036291">
    <property type="entry name" value="NAD(P)-bd_dom_sf"/>
</dbReference>
<gene>
    <name evidence="2" type="ORF">U1T56_23740</name>
</gene>
<evidence type="ECO:0000313" key="2">
    <source>
        <dbReference type="EMBL" id="MEK0086171.1"/>
    </source>
</evidence>
<protein>
    <submittedName>
        <fullName evidence="2">Gfo/Idh/MocA family oxidoreductase</fullName>
    </submittedName>
</protein>
<dbReference type="InterPro" id="IPR000683">
    <property type="entry name" value="Gfo/Idh/MocA-like_OxRdtase_N"/>
</dbReference>
<dbReference type="SUPFAM" id="SSF51735">
    <property type="entry name" value="NAD(P)-binding Rossmann-fold domains"/>
    <property type="match status" value="1"/>
</dbReference>
<feature type="non-terminal residue" evidence="2">
    <location>
        <position position="174"/>
    </location>
</feature>
<keyword evidence="3" id="KW-1185">Reference proteome</keyword>
<dbReference type="Proteomes" id="UP001375743">
    <property type="component" value="Unassembled WGS sequence"/>
</dbReference>
<feature type="domain" description="Gfo/Idh/MocA-like oxidoreductase N-terminal" evidence="1">
    <location>
        <begin position="3"/>
        <end position="124"/>
    </location>
</feature>